<evidence type="ECO:0000313" key="11">
    <source>
        <dbReference type="Proteomes" id="UP000782880"/>
    </source>
</evidence>
<evidence type="ECO:0000313" key="10">
    <source>
        <dbReference type="EMBL" id="HJG28148.1"/>
    </source>
</evidence>
<dbReference type="PANTHER" id="PTHR42929:SF1">
    <property type="entry name" value="INNER MEMBRANE ABC TRANSPORTER PERMEASE PROTEIN YDCU-RELATED"/>
    <property type="match status" value="1"/>
</dbReference>
<evidence type="ECO:0000256" key="4">
    <source>
        <dbReference type="ARBA" id="ARBA00022475"/>
    </source>
</evidence>
<dbReference type="InterPro" id="IPR035906">
    <property type="entry name" value="MetI-like_sf"/>
</dbReference>
<keyword evidence="7 8" id="KW-0472">Membrane</keyword>
<dbReference type="Gene3D" id="1.10.3720.10">
    <property type="entry name" value="MetI-like"/>
    <property type="match status" value="1"/>
</dbReference>
<evidence type="ECO:0000256" key="7">
    <source>
        <dbReference type="ARBA" id="ARBA00023136"/>
    </source>
</evidence>
<accession>A0A921ILU6</accession>
<feature type="transmembrane region" description="Helical" evidence="8">
    <location>
        <begin position="242"/>
        <end position="264"/>
    </location>
</feature>
<dbReference type="AlphaFoldDB" id="A0A921ILU6"/>
<dbReference type="SUPFAM" id="SSF161098">
    <property type="entry name" value="MetI-like"/>
    <property type="match status" value="1"/>
</dbReference>
<evidence type="ECO:0000256" key="3">
    <source>
        <dbReference type="ARBA" id="ARBA00022448"/>
    </source>
</evidence>
<feature type="transmembrane region" description="Helical" evidence="8">
    <location>
        <begin position="12"/>
        <end position="35"/>
    </location>
</feature>
<dbReference type="Proteomes" id="UP000782880">
    <property type="component" value="Unassembled WGS sequence"/>
</dbReference>
<dbReference type="PROSITE" id="PS50928">
    <property type="entry name" value="ABC_TM1"/>
    <property type="match status" value="1"/>
</dbReference>
<evidence type="ECO:0000259" key="9">
    <source>
        <dbReference type="PROSITE" id="PS50928"/>
    </source>
</evidence>
<proteinExistence type="inferred from homology"/>
<reference evidence="10" key="1">
    <citation type="journal article" date="2021" name="PeerJ">
        <title>Extensive microbial diversity within the chicken gut microbiome revealed by metagenomics and culture.</title>
        <authorList>
            <person name="Gilroy R."/>
            <person name="Ravi A."/>
            <person name="Getino M."/>
            <person name="Pursley I."/>
            <person name="Horton D.L."/>
            <person name="Alikhan N.F."/>
            <person name="Baker D."/>
            <person name="Gharbi K."/>
            <person name="Hall N."/>
            <person name="Watson M."/>
            <person name="Adriaenssens E.M."/>
            <person name="Foster-Nyarko E."/>
            <person name="Jarju S."/>
            <person name="Secka A."/>
            <person name="Antonio M."/>
            <person name="Oren A."/>
            <person name="Chaudhuri R.R."/>
            <person name="La Ragione R."/>
            <person name="Hildebrand F."/>
            <person name="Pallen M.J."/>
        </authorList>
    </citation>
    <scope>NUCLEOTIDE SEQUENCE</scope>
    <source>
        <strain evidence="10">ChiBcec21-2208</strain>
    </source>
</reference>
<dbReference type="InterPro" id="IPR000515">
    <property type="entry name" value="MetI-like"/>
</dbReference>
<keyword evidence="6 8" id="KW-1133">Transmembrane helix</keyword>
<dbReference type="CDD" id="cd06261">
    <property type="entry name" value="TM_PBP2"/>
    <property type="match status" value="1"/>
</dbReference>
<dbReference type="GO" id="GO:0055085">
    <property type="term" value="P:transmembrane transport"/>
    <property type="evidence" value="ECO:0007669"/>
    <property type="project" value="InterPro"/>
</dbReference>
<sequence>MLKSKTSRWLAGPYLVWMAAFIVVPLFIVIWYALTNADGQFTLENLTQIGRYSSVFARSLILAAVSTVICLILAFPVGYFLSRLRANKQHIMLMLVMLPMWMNFLLRTYAWMTLLEKNGLINKFLGLFGIGPFNMINTSGAVVLGMVYNYLPFMILPIYTAMTKIDDSIIEAAQDLGCNVWQILWRVLVPLTGPGIATGITQVFVPSVSTFIISRMLGGGSNLLIGDLIELQFLGNSYNLNLGSAMSLVLMVIVLLCMSFTSSFDESEMEGVM</sequence>
<comment type="subcellular location">
    <subcellularLocation>
        <location evidence="1 8">Cell membrane</location>
        <topology evidence="1 8">Multi-pass membrane protein</topology>
    </subcellularLocation>
</comment>
<name>A0A921ILU6_9FIRM</name>
<evidence type="ECO:0000256" key="1">
    <source>
        <dbReference type="ARBA" id="ARBA00004651"/>
    </source>
</evidence>
<feature type="transmembrane region" description="Helical" evidence="8">
    <location>
        <begin position="93"/>
        <end position="112"/>
    </location>
</feature>
<protein>
    <submittedName>
        <fullName evidence="10">ABC transporter permease</fullName>
    </submittedName>
</protein>
<feature type="transmembrane region" description="Helical" evidence="8">
    <location>
        <begin position="124"/>
        <end position="151"/>
    </location>
</feature>
<feature type="transmembrane region" description="Helical" evidence="8">
    <location>
        <begin position="55"/>
        <end position="81"/>
    </location>
</feature>
<feature type="domain" description="ABC transmembrane type-1" evidence="9">
    <location>
        <begin position="56"/>
        <end position="261"/>
    </location>
</feature>
<comment type="caution">
    <text evidence="10">The sequence shown here is derived from an EMBL/GenBank/DDBJ whole genome shotgun (WGS) entry which is preliminary data.</text>
</comment>
<dbReference type="PANTHER" id="PTHR42929">
    <property type="entry name" value="INNER MEMBRANE ABC TRANSPORTER PERMEASE PROTEIN YDCU-RELATED-RELATED"/>
    <property type="match status" value="1"/>
</dbReference>
<dbReference type="GO" id="GO:0005886">
    <property type="term" value="C:plasma membrane"/>
    <property type="evidence" value="ECO:0007669"/>
    <property type="project" value="UniProtKB-SubCell"/>
</dbReference>
<keyword evidence="3 8" id="KW-0813">Transport</keyword>
<evidence type="ECO:0000256" key="8">
    <source>
        <dbReference type="RuleBase" id="RU363032"/>
    </source>
</evidence>
<comment type="similarity">
    <text evidence="2">Belongs to the binding-protein-dependent transport system permease family. CysTW subfamily.</text>
</comment>
<keyword evidence="4" id="KW-1003">Cell membrane</keyword>
<dbReference type="EMBL" id="DYVE01000151">
    <property type="protein sequence ID" value="HJG28148.1"/>
    <property type="molecule type" value="Genomic_DNA"/>
</dbReference>
<keyword evidence="5 8" id="KW-0812">Transmembrane</keyword>
<organism evidence="10 11">
    <name type="scientific">Subdoligranulum variabile</name>
    <dbReference type="NCBI Taxonomy" id="214851"/>
    <lineage>
        <taxon>Bacteria</taxon>
        <taxon>Bacillati</taxon>
        <taxon>Bacillota</taxon>
        <taxon>Clostridia</taxon>
        <taxon>Eubacteriales</taxon>
        <taxon>Oscillospiraceae</taxon>
        <taxon>Subdoligranulum</taxon>
    </lineage>
</organism>
<dbReference type="Pfam" id="PF00528">
    <property type="entry name" value="BPD_transp_1"/>
    <property type="match status" value="1"/>
</dbReference>
<gene>
    <name evidence="10" type="ORF">K8V20_05830</name>
</gene>
<reference evidence="10" key="2">
    <citation type="submission" date="2021-09" db="EMBL/GenBank/DDBJ databases">
        <authorList>
            <person name="Gilroy R."/>
        </authorList>
    </citation>
    <scope>NUCLEOTIDE SEQUENCE</scope>
    <source>
        <strain evidence="10">ChiBcec21-2208</strain>
    </source>
</reference>
<evidence type="ECO:0000256" key="2">
    <source>
        <dbReference type="ARBA" id="ARBA00007069"/>
    </source>
</evidence>
<evidence type="ECO:0000256" key="6">
    <source>
        <dbReference type="ARBA" id="ARBA00022989"/>
    </source>
</evidence>
<evidence type="ECO:0000256" key="5">
    <source>
        <dbReference type="ARBA" id="ARBA00022692"/>
    </source>
</evidence>